<organism evidence="3 4">
    <name type="scientific">Vairimorpha ceranae</name>
    <dbReference type="NCBI Taxonomy" id="40302"/>
    <lineage>
        <taxon>Eukaryota</taxon>
        <taxon>Fungi</taxon>
        <taxon>Fungi incertae sedis</taxon>
        <taxon>Microsporidia</taxon>
        <taxon>Nosematidae</taxon>
        <taxon>Vairimorpha</taxon>
    </lineage>
</organism>
<dbReference type="Gene3D" id="3.90.70.10">
    <property type="entry name" value="Cysteine proteinases"/>
    <property type="match status" value="1"/>
</dbReference>
<keyword evidence="4" id="KW-1185">Reference proteome</keyword>
<protein>
    <recommendedName>
        <fullName evidence="2">USP domain-containing protein</fullName>
    </recommendedName>
</protein>
<dbReference type="Pfam" id="PF00443">
    <property type="entry name" value="UCH"/>
    <property type="match status" value="1"/>
</dbReference>
<evidence type="ECO:0000259" key="2">
    <source>
        <dbReference type="PROSITE" id="PS50235"/>
    </source>
</evidence>
<evidence type="ECO:0000313" key="3">
    <source>
        <dbReference type="EMBL" id="KKO75152.1"/>
    </source>
</evidence>
<evidence type="ECO:0000313" key="4">
    <source>
        <dbReference type="Proteomes" id="UP000034350"/>
    </source>
</evidence>
<dbReference type="GO" id="GO:0016579">
    <property type="term" value="P:protein deubiquitination"/>
    <property type="evidence" value="ECO:0007669"/>
    <property type="project" value="InterPro"/>
</dbReference>
<keyword evidence="1" id="KW-1133">Transmembrane helix</keyword>
<keyword evidence="1" id="KW-0812">Transmembrane</keyword>
<dbReference type="SUPFAM" id="SSF54001">
    <property type="entry name" value="Cysteine proteinases"/>
    <property type="match status" value="1"/>
</dbReference>
<dbReference type="GO" id="GO:0004843">
    <property type="term" value="F:cysteine-type deubiquitinase activity"/>
    <property type="evidence" value="ECO:0007669"/>
    <property type="project" value="InterPro"/>
</dbReference>
<proteinExistence type="predicted"/>
<dbReference type="GeneID" id="36319935"/>
<feature type="domain" description="USP" evidence="2">
    <location>
        <begin position="57"/>
        <end position="326"/>
    </location>
</feature>
<dbReference type="RefSeq" id="XP_024330894.1">
    <property type="nucleotide sequence ID" value="XM_024475004.1"/>
</dbReference>
<gene>
    <name evidence="3" type="ORF">AAJ76_3000023942</name>
</gene>
<dbReference type="Proteomes" id="UP000034350">
    <property type="component" value="Unassembled WGS sequence"/>
</dbReference>
<dbReference type="PROSITE" id="PS50235">
    <property type="entry name" value="USP_3"/>
    <property type="match status" value="1"/>
</dbReference>
<sequence length="328" mass="38337">MVQVQRRFSYYKFLKTSLVLSLTMLTIFGYILVNSDYFFPVEIEKFYIEKSAIVENTRLVNTSVYCYMNTTLQILYRINSFKEHIHSKRTTGNQDSFYFLLQRIFSLMDASFSVDLTPLYEKFISLIAVKYKSANLISKKSMECSFQLLQLILSALINEDKDDFDIQFYKNYNSIGDSWVRDLFFLKLNSSDKDSTAEVFIGIDDTKNALNLQAYINDLYTGNTPKITNPLPAVLALQNINNEGEYYIHYAKIPEYLTVGTVKYKFFGYSWISKRPISGDAGGHYIACILYKDMWIYLNDESEITYTKPKYNEKISSVYGIFYIREEQ</sequence>
<evidence type="ECO:0000256" key="1">
    <source>
        <dbReference type="SAM" id="Phobius"/>
    </source>
</evidence>
<dbReference type="InterPro" id="IPR038765">
    <property type="entry name" value="Papain-like_cys_pep_sf"/>
</dbReference>
<dbReference type="EMBL" id="JPQZ01000030">
    <property type="protein sequence ID" value="KKO75152.1"/>
    <property type="molecule type" value="Genomic_DNA"/>
</dbReference>
<reference evidence="3 4" key="1">
    <citation type="journal article" date="2015" name="Environ. Microbiol.">
        <title>Genome analyses suggest the presence of polyploidy and recent human-driven expansions in eight global populations of the honeybee pathogen Nosema ceranae.</title>
        <authorList>
            <person name="Pelin A."/>
            <person name="Selman M."/>
            <person name="Aris-Brosou S."/>
            <person name="Farinelli L."/>
            <person name="Corradi N."/>
        </authorList>
    </citation>
    <scope>NUCLEOTIDE SEQUENCE [LARGE SCALE GENOMIC DNA]</scope>
    <source>
        <strain evidence="3 4">PA08 1199</strain>
    </source>
</reference>
<keyword evidence="1" id="KW-0472">Membrane</keyword>
<dbReference type="VEuPathDB" id="MicrosporidiaDB:AAJ76_3000023942"/>
<dbReference type="InterPro" id="IPR001394">
    <property type="entry name" value="Peptidase_C19_UCH"/>
</dbReference>
<dbReference type="OrthoDB" id="333239at2759"/>
<dbReference type="AlphaFoldDB" id="A0A0F9YRG8"/>
<dbReference type="VEuPathDB" id="MicrosporidiaDB:NCER_100496"/>
<feature type="transmembrane region" description="Helical" evidence="1">
    <location>
        <begin position="12"/>
        <end position="33"/>
    </location>
</feature>
<comment type="caution">
    <text evidence="3">The sequence shown here is derived from an EMBL/GenBank/DDBJ whole genome shotgun (WGS) entry which is preliminary data.</text>
</comment>
<dbReference type="InterPro" id="IPR028889">
    <property type="entry name" value="USP"/>
</dbReference>
<name>A0A0F9YRG8_9MICR</name>
<accession>A0A0F9YRG8</accession>